<sequence length="76" mass="8370">MTTTATAPDSLIRLPEVLKRTGLSRASVYRLMDAGDFPAKRKLMGTGRSSPICFSANEVQAWINKRMNPANDGEEQ</sequence>
<dbReference type="AlphaFoldDB" id="A0A1I5QZN8"/>
<accession>A0A1I5QZN8</accession>
<dbReference type="Gene3D" id="1.10.238.160">
    <property type="match status" value="1"/>
</dbReference>
<dbReference type="RefSeq" id="WP_074914158.1">
    <property type="nucleotide sequence ID" value="NZ_FOXK01000003.1"/>
</dbReference>
<name>A0A1I5QZN8_9GAMM</name>
<dbReference type="EMBL" id="FOXK01000003">
    <property type="protein sequence ID" value="SFP51774.1"/>
    <property type="molecule type" value="Genomic_DNA"/>
</dbReference>
<organism evidence="1 2">
    <name type="scientific">Ectopseudomonas toyotomiensis</name>
    <dbReference type="NCBI Taxonomy" id="554344"/>
    <lineage>
        <taxon>Bacteria</taxon>
        <taxon>Pseudomonadati</taxon>
        <taxon>Pseudomonadota</taxon>
        <taxon>Gammaproteobacteria</taxon>
        <taxon>Pseudomonadales</taxon>
        <taxon>Pseudomonadaceae</taxon>
        <taxon>Ectopseudomonas</taxon>
    </lineage>
</organism>
<dbReference type="Proteomes" id="UP000182025">
    <property type="component" value="Unassembled WGS sequence"/>
</dbReference>
<gene>
    <name evidence="1" type="ORF">SAMN05216177_103217</name>
</gene>
<reference evidence="2" key="1">
    <citation type="submission" date="2016-10" db="EMBL/GenBank/DDBJ databases">
        <authorList>
            <person name="Varghese N."/>
            <person name="Submissions S."/>
        </authorList>
    </citation>
    <scope>NUCLEOTIDE SEQUENCE [LARGE SCALE GENOMIC DNA]</scope>
    <source>
        <strain evidence="2">JCM 15604</strain>
    </source>
</reference>
<dbReference type="OrthoDB" id="8455288at2"/>
<keyword evidence="2" id="KW-1185">Reference proteome</keyword>
<dbReference type="Pfam" id="PF05930">
    <property type="entry name" value="Phage_AlpA"/>
    <property type="match status" value="1"/>
</dbReference>
<evidence type="ECO:0000313" key="1">
    <source>
        <dbReference type="EMBL" id="SFP51774.1"/>
    </source>
</evidence>
<evidence type="ECO:0000313" key="2">
    <source>
        <dbReference type="Proteomes" id="UP000182025"/>
    </source>
</evidence>
<proteinExistence type="predicted"/>
<protein>
    <submittedName>
        <fullName evidence="1">Transcriptional regulator, AlpA family</fullName>
    </submittedName>
</protein>
<dbReference type="InterPro" id="IPR010260">
    <property type="entry name" value="AlpA"/>
</dbReference>